<reference evidence="4" key="2">
    <citation type="journal article" date="2016" name="Int. J. Syst. Evol. Microbiol.">
        <title>Complete genome sequence and cell structure of Limnochorda pilosa, a Gram-negative spore-former within the phylum Firmicutes.</title>
        <authorList>
            <person name="Watanabe M."/>
            <person name="Kojima H."/>
            <person name="Fukui M."/>
        </authorList>
    </citation>
    <scope>NUCLEOTIDE SEQUENCE [LARGE SCALE GENOMIC DNA]</scope>
    <source>
        <strain evidence="4">HC45</strain>
    </source>
</reference>
<proteinExistence type="predicted"/>
<dbReference type="KEGG" id="lpil:LIP_2734"/>
<dbReference type="Proteomes" id="UP000065807">
    <property type="component" value="Chromosome"/>
</dbReference>
<dbReference type="AlphaFoldDB" id="A0A0K2SP10"/>
<evidence type="ECO:0000313" key="3">
    <source>
        <dbReference type="EMBL" id="BAS28564.1"/>
    </source>
</evidence>
<dbReference type="InterPro" id="IPR016098">
    <property type="entry name" value="CAP/MinC_C"/>
</dbReference>
<feature type="compositionally biased region" description="Basic and acidic residues" evidence="1">
    <location>
        <begin position="22"/>
        <end position="43"/>
    </location>
</feature>
<dbReference type="InterPro" id="IPR036145">
    <property type="entry name" value="MinC_C_sf"/>
</dbReference>
<dbReference type="PANTHER" id="PTHR38032:SF1">
    <property type="entry name" value="RNA-BINDING PROTEIN KHPB N-TERMINAL DOMAIN-CONTAINING PROTEIN"/>
    <property type="match status" value="1"/>
</dbReference>
<dbReference type="GO" id="GO:0000902">
    <property type="term" value="P:cell morphogenesis"/>
    <property type="evidence" value="ECO:0007669"/>
    <property type="project" value="InterPro"/>
</dbReference>
<dbReference type="EMBL" id="AP014924">
    <property type="protein sequence ID" value="BAS28564.1"/>
    <property type="molecule type" value="Genomic_DNA"/>
</dbReference>
<sequence length="672" mass="71855">MGEPAQSEWGLTQEELQALREAFADVSEREGAPRDREAERGPQDRSGQGEAGRRGAARPVSGHSEQAEAAPGAGGAPLAGMSRVWVEGGEIRVHHEPGTRRHPVLHPGPYVRLWVNDEPVVDTRAIFPGDEVRVEVGQEEQPVEVQHRVTPDGMHCFLSLKGGRSGRLRLMDQPPAQELTLVAVPDRSVPRSGPSVKDLVTYLQEEAGVRVPIDQDALQRLVAGLEEELEVAAGTPPGESEDGRVEYLVPFSVERVEVTDEMTDAVDYLDLQRIPTVTAGTTLALISAGRRGTPGSDVHGQVVEAREPHQPVLRPGPGTRMVDDGRAVVATQAGRPAVQGDLLMVLPTYTVQGDVDVESGHVRFDGDVVVLGSVNEGTKVVAGGRVTVAGSASGATVRGRLGVRVSGGVVGSTLAAGGLAATARALVAEINPMLLALERLLASVHYLKQQPAYQSGRSRRPPDGVLIKRMVEMKFRDLPGLVEQFHGRSEAFDEVDVGLEDVAALLHKLLVAPGPMLLQEIDPLEEAIQQLRVAAYRLEADAATSADITVQHVQNAKLHASGRITIRKGSIFNSEVLAGTGITVHRGVVRGGSLQVFRGEISLDEVGSPSGTRTCLEVVEGGSVQARLLHPNVVVEIAGRRFVADTLLRQVRFTTTQDGELKQGVFRTPPPE</sequence>
<evidence type="ECO:0000313" key="4">
    <source>
        <dbReference type="Proteomes" id="UP000065807"/>
    </source>
</evidence>
<dbReference type="STRING" id="1555112.LIP_2734"/>
<dbReference type="Pfam" id="PF20250">
    <property type="entry name" value="FapA_N"/>
    <property type="match status" value="1"/>
</dbReference>
<dbReference type="PANTHER" id="PTHR38032">
    <property type="entry name" value="POLYMERASE-RELATED"/>
    <property type="match status" value="1"/>
</dbReference>
<dbReference type="InterPro" id="IPR046866">
    <property type="entry name" value="FapA_N"/>
</dbReference>
<name>A0A0K2SP10_LIMPI</name>
<feature type="region of interest" description="Disordered" evidence="1">
    <location>
        <begin position="19"/>
        <end position="78"/>
    </location>
</feature>
<dbReference type="SUPFAM" id="SSF63848">
    <property type="entry name" value="Cell-division inhibitor MinC, C-terminal domain"/>
    <property type="match status" value="1"/>
</dbReference>
<dbReference type="Gene3D" id="2.160.20.70">
    <property type="match status" value="1"/>
</dbReference>
<keyword evidence="4" id="KW-1185">Reference proteome</keyword>
<reference evidence="4" key="1">
    <citation type="submission" date="2015-07" db="EMBL/GenBank/DDBJ databases">
        <title>Complete genome sequence and phylogenetic analysis of Limnochorda pilosa.</title>
        <authorList>
            <person name="Watanabe M."/>
            <person name="Kojima H."/>
            <person name="Fukui M."/>
        </authorList>
    </citation>
    <scope>NUCLEOTIDE SEQUENCE [LARGE SCALE GENOMIC DNA]</scope>
    <source>
        <strain evidence="4">HC45</strain>
    </source>
</reference>
<dbReference type="InterPro" id="IPR005646">
    <property type="entry name" value="FapA"/>
</dbReference>
<dbReference type="InterPro" id="IPR046865">
    <property type="entry name" value="FapA_b_solenoid"/>
</dbReference>
<organism evidence="3 4">
    <name type="scientific">Limnochorda pilosa</name>
    <dbReference type="NCBI Taxonomy" id="1555112"/>
    <lineage>
        <taxon>Bacteria</taxon>
        <taxon>Bacillati</taxon>
        <taxon>Bacillota</taxon>
        <taxon>Limnochordia</taxon>
        <taxon>Limnochordales</taxon>
        <taxon>Limnochordaceae</taxon>
        <taxon>Limnochorda</taxon>
    </lineage>
</organism>
<accession>A0A0K2SP10</accession>
<gene>
    <name evidence="3" type="ORF">LIP_2734</name>
</gene>
<evidence type="ECO:0000256" key="1">
    <source>
        <dbReference type="SAM" id="MobiDB-lite"/>
    </source>
</evidence>
<dbReference type="Pfam" id="PF03961">
    <property type="entry name" value="FapA"/>
    <property type="match status" value="2"/>
</dbReference>
<feature type="domain" description="Flagellar Assembly Protein A N-terminal region" evidence="2">
    <location>
        <begin position="148"/>
        <end position="339"/>
    </location>
</feature>
<evidence type="ECO:0000259" key="2">
    <source>
        <dbReference type="Pfam" id="PF20250"/>
    </source>
</evidence>
<protein>
    <recommendedName>
        <fullName evidence="2">Flagellar Assembly Protein A N-terminal region domain-containing protein</fullName>
    </recommendedName>
</protein>